<proteinExistence type="predicted"/>
<reference evidence="2 3" key="1">
    <citation type="submission" date="2018-10" db="EMBL/GenBank/DDBJ databases">
        <title>Genomic Encyclopedia of Archaeal and Bacterial Type Strains, Phase II (KMG-II): from individual species to whole genera.</title>
        <authorList>
            <person name="Goeker M."/>
        </authorList>
    </citation>
    <scope>NUCLEOTIDE SEQUENCE [LARGE SCALE GENOMIC DNA]</scope>
    <source>
        <strain evidence="2 3">DSM 14954</strain>
    </source>
</reference>
<keyword evidence="3" id="KW-1185">Reference proteome</keyword>
<gene>
    <name evidence="2" type="ORF">C8N24_4077</name>
</gene>
<name>A0A660KY35_9ACTN</name>
<feature type="transmembrane region" description="Helical" evidence="1">
    <location>
        <begin position="79"/>
        <end position="99"/>
    </location>
</feature>
<dbReference type="Proteomes" id="UP000278962">
    <property type="component" value="Unassembled WGS sequence"/>
</dbReference>
<evidence type="ECO:0000313" key="2">
    <source>
        <dbReference type="EMBL" id="RKQ86068.1"/>
    </source>
</evidence>
<keyword evidence="1" id="KW-0472">Membrane</keyword>
<evidence type="ECO:0000256" key="1">
    <source>
        <dbReference type="SAM" id="Phobius"/>
    </source>
</evidence>
<keyword evidence="1" id="KW-0812">Transmembrane</keyword>
<keyword evidence="1" id="KW-1133">Transmembrane helix</keyword>
<sequence>MKARRAIASDTSMGVTGVVAGIVVLVLSRDVERELDWFALALIAFFIVAAIVNVALCVRQLRRPEVLPEAARLLTWRETAVRVVPWGIVPFAAVVFTAASSPSGATWALGLGCLLLGLVTCGLAALTAQAERRRGTHVFRVGGRYALFVTR</sequence>
<feature type="transmembrane region" description="Helical" evidence="1">
    <location>
        <begin position="37"/>
        <end position="58"/>
    </location>
</feature>
<dbReference type="RefSeq" id="WP_121253493.1">
    <property type="nucleotide sequence ID" value="NZ_RBIL01000002.1"/>
</dbReference>
<protein>
    <submittedName>
        <fullName evidence="2">Uncharacterized protein</fullName>
    </submittedName>
</protein>
<comment type="caution">
    <text evidence="2">The sequence shown here is derived from an EMBL/GenBank/DDBJ whole genome shotgun (WGS) entry which is preliminary data.</text>
</comment>
<dbReference type="EMBL" id="RBIL01000002">
    <property type="protein sequence ID" value="RKQ86068.1"/>
    <property type="molecule type" value="Genomic_DNA"/>
</dbReference>
<feature type="transmembrane region" description="Helical" evidence="1">
    <location>
        <begin position="12"/>
        <end position="31"/>
    </location>
</feature>
<organism evidence="2 3">
    <name type="scientific">Solirubrobacter pauli</name>
    <dbReference type="NCBI Taxonomy" id="166793"/>
    <lineage>
        <taxon>Bacteria</taxon>
        <taxon>Bacillati</taxon>
        <taxon>Actinomycetota</taxon>
        <taxon>Thermoleophilia</taxon>
        <taxon>Solirubrobacterales</taxon>
        <taxon>Solirubrobacteraceae</taxon>
        <taxon>Solirubrobacter</taxon>
    </lineage>
</organism>
<feature type="transmembrane region" description="Helical" evidence="1">
    <location>
        <begin position="105"/>
        <end position="126"/>
    </location>
</feature>
<dbReference type="AlphaFoldDB" id="A0A660KY35"/>
<accession>A0A660KY35</accession>
<evidence type="ECO:0000313" key="3">
    <source>
        <dbReference type="Proteomes" id="UP000278962"/>
    </source>
</evidence>